<dbReference type="AlphaFoldDB" id="A0A0H5QYI8"/>
<protein>
    <submittedName>
        <fullName evidence="3">Uncharacterized protein</fullName>
    </submittedName>
</protein>
<reference evidence="3" key="1">
    <citation type="submission" date="2015-04" db="EMBL/GenBank/DDBJ databases">
        <title>The genome sequence of the plant pathogenic Rhizarian Plasmodiophora brassicae reveals insights in its biotrophic life cycle and the origin of chitin synthesis.</title>
        <authorList>
            <person name="Schwelm A."/>
            <person name="Fogelqvist J."/>
            <person name="Knaust A."/>
            <person name="Julke S."/>
            <person name="Lilja T."/>
            <person name="Dhandapani V."/>
            <person name="Bonilla-Rosso G."/>
            <person name="Karlsson M."/>
            <person name="Shevchenko A."/>
            <person name="Choi S.R."/>
            <person name="Kim H.G."/>
            <person name="Park J.Y."/>
            <person name="Lim Y.P."/>
            <person name="Ludwig-Muller J."/>
            <person name="Dixelius C."/>
        </authorList>
    </citation>
    <scope>NUCLEOTIDE SEQUENCE</scope>
    <source>
        <tissue evidence="3">Potato root galls</tissue>
    </source>
</reference>
<dbReference type="InterPro" id="IPR052980">
    <property type="entry name" value="Crinkler_effector"/>
</dbReference>
<dbReference type="PANTHER" id="PTHR33129">
    <property type="entry name" value="PROTEIN KINASE DOMAIN-CONTAINING PROTEIN-RELATED"/>
    <property type="match status" value="1"/>
</dbReference>
<dbReference type="PANTHER" id="PTHR33129:SF1">
    <property type="entry name" value="ATP-BINDING PROTEIN"/>
    <property type="match status" value="1"/>
</dbReference>
<sequence length="566" mass="64028">MDSLNDKIELVEADLSAAKADLADAKRNNNDNLTIAYVNLVSSLVQQLAALQSRLPPAAVEINEPLTVLWKQLHEGPDTTSSTSILNCLPGSLLLSLTTPLFVRQSYVDISALILEHISTSTLATRFALSGSPGVGKSCFFFFLLFSISRRSTSSKFRVLYQLKSEFHLFSPDAPVLDINPENVSKLLQQSDIIYIVDGLDHNSPRVSWCHTIFISSARNEEYLSWCKQNRPRTYMFPVWSMSEVLVCRQYCYPDLDISVIEHRFRLLGGNARYIFGRDDYLFHLNAALQSANATLALKSAGSSRTDYPIAQMLFHAIVGDYDPKSSAPDDDDRRYGFTPTGDRESADVYRPSSTAGTIPYQFVFVDFASRYVCDELVRRHFFEILENLQVLIGAGPSAISSHLFESLGHFHLTHATRLLHLDARHLEGDRSVYDLVFPEVFHDPVWVDDVPDHLEEGKYYRPLSPTFPAVDAFTSKYMIQFTTSHRHMIKGIKEFRKLTTLYETPILLFFVPEHCFEDFKHQMYKGGAKFDHVAQSVVCLPITSPDHYTNLSGLKKRKSCHAPTV</sequence>
<organism evidence="3">
    <name type="scientific">Spongospora subterranea</name>
    <dbReference type="NCBI Taxonomy" id="70186"/>
    <lineage>
        <taxon>Eukaryota</taxon>
        <taxon>Sar</taxon>
        <taxon>Rhizaria</taxon>
        <taxon>Endomyxa</taxon>
        <taxon>Phytomyxea</taxon>
        <taxon>Plasmodiophorida</taxon>
        <taxon>Plasmodiophoridae</taxon>
        <taxon>Spongospora</taxon>
    </lineage>
</organism>
<feature type="region of interest" description="Disordered" evidence="2">
    <location>
        <begin position="325"/>
        <end position="351"/>
    </location>
</feature>
<evidence type="ECO:0000313" key="3">
    <source>
        <dbReference type="EMBL" id="CRZ06731.1"/>
    </source>
</evidence>
<name>A0A0H5QYI8_9EUKA</name>
<accession>A0A0H5QYI8</accession>
<proteinExistence type="predicted"/>
<feature type="compositionally biased region" description="Basic and acidic residues" evidence="2">
    <location>
        <begin position="332"/>
        <end position="348"/>
    </location>
</feature>
<feature type="coiled-coil region" evidence="1">
    <location>
        <begin position="1"/>
        <end position="28"/>
    </location>
</feature>
<evidence type="ECO:0000256" key="1">
    <source>
        <dbReference type="SAM" id="Coils"/>
    </source>
</evidence>
<evidence type="ECO:0000256" key="2">
    <source>
        <dbReference type="SAM" id="MobiDB-lite"/>
    </source>
</evidence>
<keyword evidence="1" id="KW-0175">Coiled coil</keyword>
<dbReference type="EMBL" id="HACM01006289">
    <property type="protein sequence ID" value="CRZ06731.1"/>
    <property type="molecule type" value="Transcribed_RNA"/>
</dbReference>